<dbReference type="KEGG" id="soe:110795186"/>
<dbReference type="InterPro" id="IPR024752">
    <property type="entry name" value="Myb/SANT-like_dom"/>
</dbReference>
<dbReference type="PANTHER" id="PTHR47584:SF18">
    <property type="entry name" value="MYB_SANT-LIKE DOMAIN-CONTAINING PROTEIN"/>
    <property type="match status" value="1"/>
</dbReference>
<dbReference type="AlphaFoldDB" id="A0A9R0K309"/>
<sequence>MELKILNRVNKLGEMENYGGKRNYIGALEIGKKKNQIGEIWPPRTMMTKGGGGNRKTPSTSIMGNSEDVWSQPNWPPRLEKVFVELLLEEMKMHDDVCATGFSEQVWDHVCQEFRNETGSEFDKKELKKHLAVLKKRYRIVKPLYTHPGFGWDYRRKMVDVDYELWKDYIEVHPEAAPYRKYGCPLYDDLCTIFTKPIATGKYAFSPGMITPVTSSISRASNNKRKSSQPLGSVSGKRIAAQNTEVGSKTKQVATSRPNEKCIIYLD</sequence>
<evidence type="ECO:0000313" key="4">
    <source>
        <dbReference type="RefSeq" id="XP_021855863.2"/>
    </source>
</evidence>
<dbReference type="GeneID" id="110795186"/>
<gene>
    <name evidence="4" type="primary">LOC110795186</name>
</gene>
<dbReference type="RefSeq" id="XP_021855863.2">
    <property type="nucleotide sequence ID" value="XM_022000171.2"/>
</dbReference>
<name>A0A9R0K309_SPIOL</name>
<feature type="compositionally biased region" description="Polar residues" evidence="1">
    <location>
        <begin position="56"/>
        <end position="67"/>
    </location>
</feature>
<organism evidence="3 4">
    <name type="scientific">Spinacia oleracea</name>
    <name type="common">Spinach</name>
    <dbReference type="NCBI Taxonomy" id="3562"/>
    <lineage>
        <taxon>Eukaryota</taxon>
        <taxon>Viridiplantae</taxon>
        <taxon>Streptophyta</taxon>
        <taxon>Embryophyta</taxon>
        <taxon>Tracheophyta</taxon>
        <taxon>Spermatophyta</taxon>
        <taxon>Magnoliopsida</taxon>
        <taxon>eudicotyledons</taxon>
        <taxon>Gunneridae</taxon>
        <taxon>Pentapetalae</taxon>
        <taxon>Caryophyllales</taxon>
        <taxon>Chenopodiaceae</taxon>
        <taxon>Chenopodioideae</taxon>
        <taxon>Anserineae</taxon>
        <taxon>Spinacia</taxon>
    </lineage>
</organism>
<evidence type="ECO:0000259" key="2">
    <source>
        <dbReference type="Pfam" id="PF12776"/>
    </source>
</evidence>
<protein>
    <recommendedName>
        <fullName evidence="2">Myb/SANT-like domain-containing protein</fullName>
    </recommendedName>
</protein>
<accession>A0A9R0K309</accession>
<evidence type="ECO:0000313" key="3">
    <source>
        <dbReference type="Proteomes" id="UP000813463"/>
    </source>
</evidence>
<reference evidence="3" key="1">
    <citation type="journal article" date="2021" name="Nat. Commun.">
        <title>Genomic analyses provide insights into spinach domestication and the genetic basis of agronomic traits.</title>
        <authorList>
            <person name="Cai X."/>
            <person name="Sun X."/>
            <person name="Xu C."/>
            <person name="Sun H."/>
            <person name="Wang X."/>
            <person name="Ge C."/>
            <person name="Zhang Z."/>
            <person name="Wang Q."/>
            <person name="Fei Z."/>
            <person name="Jiao C."/>
            <person name="Wang Q."/>
        </authorList>
    </citation>
    <scope>NUCLEOTIDE SEQUENCE [LARGE SCALE GENOMIC DNA]</scope>
    <source>
        <strain evidence="3">cv. Varoflay</strain>
    </source>
</reference>
<dbReference type="InterPro" id="IPR045026">
    <property type="entry name" value="LIMYB"/>
</dbReference>
<dbReference type="PANTHER" id="PTHR47584">
    <property type="match status" value="1"/>
</dbReference>
<proteinExistence type="predicted"/>
<feature type="region of interest" description="Disordered" evidence="1">
    <location>
        <begin position="42"/>
        <end position="67"/>
    </location>
</feature>
<feature type="region of interest" description="Disordered" evidence="1">
    <location>
        <begin position="216"/>
        <end position="239"/>
    </location>
</feature>
<keyword evidence="3" id="KW-1185">Reference proteome</keyword>
<evidence type="ECO:0000256" key="1">
    <source>
        <dbReference type="SAM" id="MobiDB-lite"/>
    </source>
</evidence>
<dbReference type="Proteomes" id="UP000813463">
    <property type="component" value="Chromosome 1"/>
</dbReference>
<dbReference type="Pfam" id="PF12776">
    <property type="entry name" value="Myb_DNA-bind_3"/>
    <property type="match status" value="1"/>
</dbReference>
<feature type="domain" description="Myb/SANT-like" evidence="2">
    <location>
        <begin position="75"/>
        <end position="169"/>
    </location>
</feature>
<reference evidence="4" key="2">
    <citation type="submission" date="2025-08" db="UniProtKB">
        <authorList>
            <consortium name="RefSeq"/>
        </authorList>
    </citation>
    <scope>IDENTIFICATION</scope>
    <source>
        <tissue evidence="4">Leaf</tissue>
    </source>
</reference>